<dbReference type="PANTHER" id="PTHR47829:SF1">
    <property type="entry name" value="HAD FAMILY PHOSPHATASE"/>
    <property type="match status" value="1"/>
</dbReference>
<reference evidence="2" key="1">
    <citation type="submission" date="2020-12" db="EMBL/GenBank/DDBJ databases">
        <title>Genomic characterization of non-nitrogen-fixing Frankia strains.</title>
        <authorList>
            <person name="Carlos-Shanley C."/>
            <person name="Guerra T."/>
            <person name="Hahn D."/>
        </authorList>
    </citation>
    <scope>NUCLEOTIDE SEQUENCE</scope>
    <source>
        <strain evidence="2">CN6</strain>
    </source>
</reference>
<dbReference type="InterPro" id="IPR002575">
    <property type="entry name" value="Aminoglycoside_PTrfase"/>
</dbReference>
<feature type="domain" description="Aminoglycoside phosphotransferase" evidence="1">
    <location>
        <begin position="36"/>
        <end position="267"/>
    </location>
</feature>
<evidence type="ECO:0000313" key="3">
    <source>
        <dbReference type="Proteomes" id="UP000604475"/>
    </source>
</evidence>
<dbReference type="InterPro" id="IPR011009">
    <property type="entry name" value="Kinase-like_dom_sf"/>
</dbReference>
<dbReference type="AlphaFoldDB" id="A0A937US11"/>
<dbReference type="EMBL" id="JAEACQ010000281">
    <property type="protein sequence ID" value="MBL7631678.1"/>
    <property type="molecule type" value="Genomic_DNA"/>
</dbReference>
<evidence type="ECO:0000313" key="2">
    <source>
        <dbReference type="EMBL" id="MBL7631678.1"/>
    </source>
</evidence>
<dbReference type="Gene3D" id="3.30.200.20">
    <property type="entry name" value="Phosphorylase Kinase, domain 1"/>
    <property type="match status" value="1"/>
</dbReference>
<gene>
    <name evidence="2" type="ORF">I7412_31870</name>
</gene>
<dbReference type="InterPro" id="IPR041726">
    <property type="entry name" value="ACAD10_11_N"/>
</dbReference>
<dbReference type="CDD" id="cd05154">
    <property type="entry name" value="ACAD10_11_N-like"/>
    <property type="match status" value="1"/>
</dbReference>
<dbReference type="SUPFAM" id="SSF56112">
    <property type="entry name" value="Protein kinase-like (PK-like)"/>
    <property type="match status" value="1"/>
</dbReference>
<dbReference type="Proteomes" id="UP000604475">
    <property type="component" value="Unassembled WGS sequence"/>
</dbReference>
<sequence length="333" mass="36982">MSVQPVRPGDELDWARTEQHLRSVLDLPAEPMVVGQFTTGHANLTYLLEFGTLRLVLRRPPRGRLASGAHDMHREYRVLSRLNAVYPRAPYAPHFSDDIDILGAPFVIIEFRDGEVVGDTLPASMAHHPDVERRLDLALIDAAADLHTLDVTTVGLADLGRPDGFGDRQVAGWTRRWDRVSSDGQLPLMERVAQRLARTVPPPPAVSIVHNDLKLDNCQFDPADPDTVTSVFDWDMATIGDPLFDIGSLLVSMGRSPLWVLSDDEALGRYEKRSGINVGHIDWYVAFAVWRTAVVVRQLAHRYESGDSADDRLAGIGAAIGDFAERAWDLLSR</sequence>
<dbReference type="Pfam" id="PF01636">
    <property type="entry name" value="APH"/>
    <property type="match status" value="1"/>
</dbReference>
<dbReference type="RefSeq" id="WP_203006278.1">
    <property type="nucleotide sequence ID" value="NZ_JADWYU010000192.1"/>
</dbReference>
<dbReference type="Gene3D" id="3.90.1200.10">
    <property type="match status" value="1"/>
</dbReference>
<proteinExistence type="predicted"/>
<evidence type="ECO:0000259" key="1">
    <source>
        <dbReference type="Pfam" id="PF01636"/>
    </source>
</evidence>
<dbReference type="InterPro" id="IPR052898">
    <property type="entry name" value="ACAD10-like"/>
</dbReference>
<accession>A0A937US11</accession>
<organism evidence="2 3">
    <name type="scientific">Frankia nepalensis</name>
    <dbReference type="NCBI Taxonomy" id="1836974"/>
    <lineage>
        <taxon>Bacteria</taxon>
        <taxon>Bacillati</taxon>
        <taxon>Actinomycetota</taxon>
        <taxon>Actinomycetes</taxon>
        <taxon>Frankiales</taxon>
        <taxon>Frankiaceae</taxon>
        <taxon>Frankia</taxon>
    </lineage>
</organism>
<name>A0A937US11_9ACTN</name>
<comment type="caution">
    <text evidence="2">The sequence shown here is derived from an EMBL/GenBank/DDBJ whole genome shotgun (WGS) entry which is preliminary data.</text>
</comment>
<protein>
    <submittedName>
        <fullName evidence="2">Phosphotransferase family protein</fullName>
    </submittedName>
</protein>
<keyword evidence="3" id="KW-1185">Reference proteome</keyword>
<dbReference type="PANTHER" id="PTHR47829">
    <property type="entry name" value="HYDROLASE, PUTATIVE (AFU_ORTHOLOGUE AFUA_1G12880)-RELATED"/>
    <property type="match status" value="1"/>
</dbReference>